<dbReference type="Pfam" id="PF01614">
    <property type="entry name" value="IclR_C"/>
    <property type="match status" value="1"/>
</dbReference>
<organism evidence="6 7">
    <name type="scientific">Brooklawnia cerclae</name>
    <dbReference type="NCBI Taxonomy" id="349934"/>
    <lineage>
        <taxon>Bacteria</taxon>
        <taxon>Bacillati</taxon>
        <taxon>Actinomycetota</taxon>
        <taxon>Actinomycetes</taxon>
        <taxon>Propionibacteriales</taxon>
        <taxon>Propionibacteriaceae</taxon>
        <taxon>Brooklawnia</taxon>
    </lineage>
</organism>
<keyword evidence="2" id="KW-0238">DNA-binding</keyword>
<feature type="domain" description="HTH iclR-type" evidence="4">
    <location>
        <begin position="12"/>
        <end position="74"/>
    </location>
</feature>
<dbReference type="PANTHER" id="PTHR30136">
    <property type="entry name" value="HELIX-TURN-HELIX TRANSCRIPTIONAL REGULATOR, ICLR FAMILY"/>
    <property type="match status" value="1"/>
</dbReference>
<comment type="caution">
    <text evidence="6">The sequence shown here is derived from an EMBL/GenBank/DDBJ whole genome shotgun (WGS) entry which is preliminary data.</text>
</comment>
<dbReference type="Proteomes" id="UP000749311">
    <property type="component" value="Unassembled WGS sequence"/>
</dbReference>
<dbReference type="InterPro" id="IPR014757">
    <property type="entry name" value="Tscrpt_reg_IclR_C"/>
</dbReference>
<dbReference type="InterPro" id="IPR005471">
    <property type="entry name" value="Tscrpt_reg_IclR_N"/>
</dbReference>
<protein>
    <submittedName>
        <fullName evidence="6">IclR family acetate operon transcriptional repressor</fullName>
    </submittedName>
</protein>
<dbReference type="InterPro" id="IPR050707">
    <property type="entry name" value="HTH_MetabolicPath_Reg"/>
</dbReference>
<evidence type="ECO:0000313" key="7">
    <source>
        <dbReference type="Proteomes" id="UP000749311"/>
    </source>
</evidence>
<dbReference type="InterPro" id="IPR029016">
    <property type="entry name" value="GAF-like_dom_sf"/>
</dbReference>
<evidence type="ECO:0000259" key="4">
    <source>
        <dbReference type="PROSITE" id="PS51077"/>
    </source>
</evidence>
<dbReference type="Gene3D" id="1.10.10.10">
    <property type="entry name" value="Winged helix-like DNA-binding domain superfamily/Winged helix DNA-binding domain"/>
    <property type="match status" value="1"/>
</dbReference>
<dbReference type="PANTHER" id="PTHR30136:SF24">
    <property type="entry name" value="HTH-TYPE TRANSCRIPTIONAL REPRESSOR ALLR"/>
    <property type="match status" value="1"/>
</dbReference>
<sequence>MTGSKRSRGERLSTAALTVRAIDLVASEPQGLTLTAVADRLGMPMSSAHSLLGQLVQEQVIMRRDLDKTYRLAPRWLVLGEGGEQRDLVRDFFDIARDASQRLEETIQLAVRTDDRVTYIAFVDSPRPVRLACRVGNQLPLHACASGKVLLAWETDDVVDEVLAEPLERLTPHTVVDPARLREHLMAVRKAGYASESEESMRGLSCVSVPVHDHTGEVVAALTASLPTPSLPCGEIERVMPVIREAALTLGRPGED</sequence>
<evidence type="ECO:0000256" key="3">
    <source>
        <dbReference type="ARBA" id="ARBA00023163"/>
    </source>
</evidence>
<feature type="domain" description="IclR-ED" evidence="5">
    <location>
        <begin position="75"/>
        <end position="256"/>
    </location>
</feature>
<dbReference type="SUPFAM" id="SSF46785">
    <property type="entry name" value="Winged helix' DNA-binding domain"/>
    <property type="match status" value="1"/>
</dbReference>
<evidence type="ECO:0000256" key="1">
    <source>
        <dbReference type="ARBA" id="ARBA00023015"/>
    </source>
</evidence>
<dbReference type="Pfam" id="PF09339">
    <property type="entry name" value="HTH_IclR"/>
    <property type="match status" value="1"/>
</dbReference>
<evidence type="ECO:0000313" key="6">
    <source>
        <dbReference type="EMBL" id="NIH58028.1"/>
    </source>
</evidence>
<dbReference type="PROSITE" id="PS51077">
    <property type="entry name" value="HTH_ICLR"/>
    <property type="match status" value="1"/>
</dbReference>
<dbReference type="EMBL" id="JAAMOZ010000001">
    <property type="protein sequence ID" value="NIH58028.1"/>
    <property type="molecule type" value="Genomic_DNA"/>
</dbReference>
<dbReference type="RefSeq" id="WP_167168669.1">
    <property type="nucleotide sequence ID" value="NZ_BAAAOO010000007.1"/>
</dbReference>
<proteinExistence type="predicted"/>
<dbReference type="Gene3D" id="3.30.450.40">
    <property type="match status" value="1"/>
</dbReference>
<keyword evidence="1" id="KW-0805">Transcription regulation</keyword>
<dbReference type="PROSITE" id="PS51078">
    <property type="entry name" value="ICLR_ED"/>
    <property type="match status" value="1"/>
</dbReference>
<reference evidence="6 7" key="1">
    <citation type="submission" date="2020-02" db="EMBL/GenBank/DDBJ databases">
        <title>Sequencing the genomes of 1000 actinobacteria strains.</title>
        <authorList>
            <person name="Klenk H.-P."/>
        </authorList>
    </citation>
    <scope>NUCLEOTIDE SEQUENCE [LARGE SCALE GENOMIC DNA]</scope>
    <source>
        <strain evidence="6 7">DSM 19609</strain>
    </source>
</reference>
<dbReference type="SUPFAM" id="SSF55781">
    <property type="entry name" value="GAF domain-like"/>
    <property type="match status" value="1"/>
</dbReference>
<evidence type="ECO:0000256" key="2">
    <source>
        <dbReference type="ARBA" id="ARBA00023125"/>
    </source>
</evidence>
<evidence type="ECO:0000259" key="5">
    <source>
        <dbReference type="PROSITE" id="PS51078"/>
    </source>
</evidence>
<accession>A0ABX0SL29</accession>
<dbReference type="InterPro" id="IPR036390">
    <property type="entry name" value="WH_DNA-bd_sf"/>
</dbReference>
<gene>
    <name evidence="6" type="ORF">FB473_002673</name>
</gene>
<name>A0ABX0SL29_9ACTN</name>
<dbReference type="InterPro" id="IPR036388">
    <property type="entry name" value="WH-like_DNA-bd_sf"/>
</dbReference>
<keyword evidence="3" id="KW-0804">Transcription</keyword>
<keyword evidence="7" id="KW-1185">Reference proteome</keyword>